<sequence length="101" mass="10512">GIQNPSRIYPGQVLRISAGQASAASGGAITYTVQRGDTLWAIARRFGTTVSAIASENGIQNPSRIYPGQVLRVGAASSGTAVDRSSVSAATYTVRRGDTLW</sequence>
<dbReference type="PANTHER" id="PTHR33734:SF22">
    <property type="entry name" value="MEMBRANE-BOUND LYTIC MUREIN TRANSGLYCOSYLASE D"/>
    <property type="match status" value="1"/>
</dbReference>
<dbReference type="SMART" id="SM00257">
    <property type="entry name" value="LysM"/>
    <property type="match status" value="1"/>
</dbReference>
<dbReference type="Pfam" id="PF01476">
    <property type="entry name" value="LysM"/>
    <property type="match status" value="3"/>
</dbReference>
<comment type="caution">
    <text evidence="2">The sequence shown here is derived from an EMBL/GenBank/DDBJ whole genome shotgun (WGS) entry which is preliminary data.</text>
</comment>
<evidence type="ECO:0000313" key="3">
    <source>
        <dbReference type="Proteomes" id="UP001205063"/>
    </source>
</evidence>
<accession>A0AAW5KFU4</accession>
<dbReference type="SUPFAM" id="SSF54106">
    <property type="entry name" value="LysM domain"/>
    <property type="match status" value="1"/>
</dbReference>
<gene>
    <name evidence="2" type="ORF">NE646_14435</name>
</gene>
<evidence type="ECO:0000259" key="1">
    <source>
        <dbReference type="PROSITE" id="PS51782"/>
    </source>
</evidence>
<dbReference type="PANTHER" id="PTHR33734">
    <property type="entry name" value="LYSM DOMAIN-CONTAINING GPI-ANCHORED PROTEIN 2"/>
    <property type="match status" value="1"/>
</dbReference>
<organism evidence="2 3">
    <name type="scientific">Bittarella massiliensis</name>
    <name type="common">ex Durand et al. 2017</name>
    <dbReference type="NCBI Taxonomy" id="1720313"/>
    <lineage>
        <taxon>Bacteria</taxon>
        <taxon>Bacillati</taxon>
        <taxon>Bacillota</taxon>
        <taxon>Clostridia</taxon>
        <taxon>Eubacteriales</taxon>
        <taxon>Oscillospiraceae</taxon>
        <taxon>Bittarella (ex Durand et al. 2017)</taxon>
    </lineage>
</organism>
<name>A0AAW5KFU4_9FIRM</name>
<dbReference type="PROSITE" id="PS51782">
    <property type="entry name" value="LYSM"/>
    <property type="match status" value="1"/>
</dbReference>
<proteinExistence type="predicted"/>
<dbReference type="EMBL" id="JANGAB010000315">
    <property type="protein sequence ID" value="MCQ4950827.1"/>
    <property type="molecule type" value="Genomic_DNA"/>
</dbReference>
<feature type="non-terminal residue" evidence="2">
    <location>
        <position position="1"/>
    </location>
</feature>
<reference evidence="2" key="1">
    <citation type="submission" date="2022-06" db="EMBL/GenBank/DDBJ databases">
        <title>Isolation of gut microbiota from human fecal samples.</title>
        <authorList>
            <person name="Pamer E.G."/>
            <person name="Barat B."/>
            <person name="Waligurski E."/>
            <person name="Medina S."/>
            <person name="Paddock L."/>
            <person name="Mostad J."/>
        </authorList>
    </citation>
    <scope>NUCLEOTIDE SEQUENCE</scope>
    <source>
        <strain evidence="2">DFI.7.96</strain>
    </source>
</reference>
<evidence type="ECO:0000313" key="2">
    <source>
        <dbReference type="EMBL" id="MCQ4950827.1"/>
    </source>
</evidence>
<dbReference type="RefSeq" id="WP_256136937.1">
    <property type="nucleotide sequence ID" value="NZ_JANGAB010000315.1"/>
</dbReference>
<dbReference type="InterPro" id="IPR036779">
    <property type="entry name" value="LysM_dom_sf"/>
</dbReference>
<dbReference type="Proteomes" id="UP001205063">
    <property type="component" value="Unassembled WGS sequence"/>
</dbReference>
<feature type="domain" description="LysM" evidence="1">
    <location>
        <begin position="29"/>
        <end position="73"/>
    </location>
</feature>
<dbReference type="CDD" id="cd00118">
    <property type="entry name" value="LysM"/>
    <property type="match status" value="1"/>
</dbReference>
<dbReference type="AlphaFoldDB" id="A0AAW5KFU4"/>
<protein>
    <submittedName>
        <fullName evidence="2">LysM peptidoglycan-binding domain-containing protein</fullName>
    </submittedName>
</protein>
<feature type="non-terminal residue" evidence="2">
    <location>
        <position position="101"/>
    </location>
</feature>
<dbReference type="InterPro" id="IPR018392">
    <property type="entry name" value="LysM"/>
</dbReference>
<dbReference type="Gene3D" id="3.10.350.10">
    <property type="entry name" value="LysM domain"/>
    <property type="match status" value="1"/>
</dbReference>